<feature type="region of interest" description="Disordered" evidence="1">
    <location>
        <begin position="161"/>
        <end position="188"/>
    </location>
</feature>
<dbReference type="Proteomes" id="UP001143981">
    <property type="component" value="Unassembled WGS sequence"/>
</dbReference>
<evidence type="ECO:0000313" key="4">
    <source>
        <dbReference type="Proteomes" id="UP001143981"/>
    </source>
</evidence>
<reference evidence="3" key="1">
    <citation type="submission" date="2022-07" db="EMBL/GenBank/DDBJ databases">
        <title>Phylogenomic reconstructions and comparative analyses of Kickxellomycotina fungi.</title>
        <authorList>
            <person name="Reynolds N.K."/>
            <person name="Stajich J.E."/>
            <person name="Barry K."/>
            <person name="Grigoriev I.V."/>
            <person name="Crous P."/>
            <person name="Smith M.E."/>
        </authorList>
    </citation>
    <scope>NUCLEOTIDE SEQUENCE</scope>
    <source>
        <strain evidence="3">BCRC 34381</strain>
    </source>
</reference>
<proteinExistence type="predicted"/>
<evidence type="ECO:0000256" key="1">
    <source>
        <dbReference type="SAM" id="MobiDB-lite"/>
    </source>
</evidence>
<feature type="region of interest" description="Disordered" evidence="1">
    <location>
        <begin position="94"/>
        <end position="130"/>
    </location>
</feature>
<name>A0A9W7XYW9_9FUNG</name>
<feature type="chain" id="PRO_5041000549" evidence="2">
    <location>
        <begin position="19"/>
        <end position="188"/>
    </location>
</feature>
<dbReference type="EMBL" id="JANBOI010002576">
    <property type="protein sequence ID" value="KAJ1720979.1"/>
    <property type="molecule type" value="Genomic_DNA"/>
</dbReference>
<keyword evidence="4" id="KW-1185">Reference proteome</keyword>
<evidence type="ECO:0000313" key="3">
    <source>
        <dbReference type="EMBL" id="KAJ1720979.1"/>
    </source>
</evidence>
<evidence type="ECO:0000256" key="2">
    <source>
        <dbReference type="SAM" id="SignalP"/>
    </source>
</evidence>
<accession>A0A9W7XYW9</accession>
<dbReference type="AlphaFoldDB" id="A0A9W7XYW9"/>
<feature type="compositionally biased region" description="Pro residues" evidence="1">
    <location>
        <begin position="101"/>
        <end position="111"/>
    </location>
</feature>
<feature type="signal peptide" evidence="2">
    <location>
        <begin position="1"/>
        <end position="18"/>
    </location>
</feature>
<feature type="non-terminal residue" evidence="3">
    <location>
        <position position="188"/>
    </location>
</feature>
<dbReference type="OrthoDB" id="5579919at2759"/>
<sequence>MKITNIVFALAYAAATSAAGGEYASSAPAMPAPPVTVEAPQPPSAAVPPALPVPVTPIPIVIADFIYSPAPSAPAPTPAPPAAYVAGITPELPRNTAAPANPSPMPAPAPAPGYRSYTSNKRDIGQSGTQGLVSGTSAMLFNTNGNTYILARLPVNLAKKASEKPEMLRKRATENDLISDATTKDLDS</sequence>
<keyword evidence="2" id="KW-0732">Signal</keyword>
<feature type="compositionally biased region" description="Basic and acidic residues" evidence="1">
    <location>
        <begin position="161"/>
        <end position="174"/>
    </location>
</feature>
<protein>
    <submittedName>
        <fullName evidence="3">Uncharacterized protein</fullName>
    </submittedName>
</protein>
<organism evidence="3 4">
    <name type="scientific">Coemansia biformis</name>
    <dbReference type="NCBI Taxonomy" id="1286918"/>
    <lineage>
        <taxon>Eukaryota</taxon>
        <taxon>Fungi</taxon>
        <taxon>Fungi incertae sedis</taxon>
        <taxon>Zoopagomycota</taxon>
        <taxon>Kickxellomycotina</taxon>
        <taxon>Kickxellomycetes</taxon>
        <taxon>Kickxellales</taxon>
        <taxon>Kickxellaceae</taxon>
        <taxon>Coemansia</taxon>
    </lineage>
</organism>
<comment type="caution">
    <text evidence="3">The sequence shown here is derived from an EMBL/GenBank/DDBJ whole genome shotgun (WGS) entry which is preliminary data.</text>
</comment>
<gene>
    <name evidence="3" type="ORF">LPJ61_006099</name>
</gene>